<evidence type="ECO:0000313" key="1">
    <source>
        <dbReference type="EMBL" id="RDJ29232.1"/>
    </source>
</evidence>
<accession>A0A370LB76</accession>
<keyword evidence="1" id="KW-0966">Cell projection</keyword>
<protein>
    <submittedName>
        <fullName evidence="1">Flagellar biosynthesis protein FlgL</fullName>
    </submittedName>
</protein>
<dbReference type="EMBL" id="QQTP01000001">
    <property type="protein sequence ID" value="RDJ29232.1"/>
    <property type="molecule type" value="Genomic_DNA"/>
</dbReference>
<dbReference type="OrthoDB" id="7312911at2"/>
<gene>
    <name evidence="1" type="ORF">DWE98_01250</name>
</gene>
<evidence type="ECO:0000313" key="2">
    <source>
        <dbReference type="Proteomes" id="UP000255207"/>
    </source>
</evidence>
<name>A0A370LB76_9HYPH</name>
<dbReference type="PANTHER" id="PTHR42792:SF1">
    <property type="entry name" value="FLAGELLAR HOOK-ASSOCIATED PROTEIN 3"/>
    <property type="match status" value="1"/>
</dbReference>
<keyword evidence="2" id="KW-1185">Reference proteome</keyword>
<sequence>MTITSYGSGAYRSAQPNQFVTNRGELNDLLRQLDTGKRSTTYAGLGIERRTSLDVNGKISSLDSWLTGIQRADVNLKLATQSVENFYKLTTETKNDARPDSYVPSSTGLSAPQVLAEEKFKQALDLLNVDVDGRFLFSGRTSDVEPVASYSLIMDGDGAGRAGLRQLVSERKQADLGTAGLGRLTVGGAATTVSIAEEAANPNYGFKLKGATTNSAGITPTYTAGPPANIAVDVTAQPQPGDAVRVQVALPDGTTEEVVLTARAAGSDGDGATTFEIGADPTATAGNLRTAMTAALGKEAKTSLSAASASVAAENFFAGSPSNPPLRVPGPPFDTATAAPAPGTDANTVIWYRGDDGPGSARATSTVQVDQSQSVNTGARANEQAFQIGLAQLAIFATETFPASDPNSKAGYEALAERVSNRIGYAENEQTPSEIVVELGSAQTGLSQAKERHSATKNYLQTTLDGVENVTTEEVAVQILSLQTRLQASYQTTSMLAQLSLTNYL</sequence>
<keyword evidence="1" id="KW-0969">Cilium</keyword>
<dbReference type="GO" id="GO:0005198">
    <property type="term" value="F:structural molecule activity"/>
    <property type="evidence" value="ECO:0007669"/>
    <property type="project" value="InterPro"/>
</dbReference>
<dbReference type="PANTHER" id="PTHR42792">
    <property type="entry name" value="FLAGELLIN"/>
    <property type="match status" value="1"/>
</dbReference>
<proteinExistence type="predicted"/>
<dbReference type="SUPFAM" id="SSF64518">
    <property type="entry name" value="Phase 1 flagellin"/>
    <property type="match status" value="1"/>
</dbReference>
<dbReference type="GO" id="GO:0009288">
    <property type="term" value="C:bacterial-type flagellum"/>
    <property type="evidence" value="ECO:0007669"/>
    <property type="project" value="InterPro"/>
</dbReference>
<dbReference type="Proteomes" id="UP000255207">
    <property type="component" value="Unassembled WGS sequence"/>
</dbReference>
<organism evidence="1 2">
    <name type="scientific">Bosea caraganae</name>
    <dbReference type="NCBI Taxonomy" id="2763117"/>
    <lineage>
        <taxon>Bacteria</taxon>
        <taxon>Pseudomonadati</taxon>
        <taxon>Pseudomonadota</taxon>
        <taxon>Alphaproteobacteria</taxon>
        <taxon>Hyphomicrobiales</taxon>
        <taxon>Boseaceae</taxon>
        <taxon>Bosea</taxon>
    </lineage>
</organism>
<dbReference type="AlphaFoldDB" id="A0A370LB76"/>
<dbReference type="InterPro" id="IPR001492">
    <property type="entry name" value="Flagellin"/>
</dbReference>
<comment type="caution">
    <text evidence="1">The sequence shown here is derived from an EMBL/GenBank/DDBJ whole genome shotgun (WGS) entry which is preliminary data.</text>
</comment>
<reference evidence="2" key="1">
    <citation type="submission" date="2018-07" db="EMBL/GenBank/DDBJ databases">
        <authorList>
            <person name="Safronova V.I."/>
            <person name="Chirak E.R."/>
            <person name="Sazanova A.L."/>
        </authorList>
    </citation>
    <scope>NUCLEOTIDE SEQUENCE [LARGE SCALE GENOMIC DNA]</scope>
    <source>
        <strain evidence="2">RCAM04685</strain>
    </source>
</reference>
<keyword evidence="1" id="KW-0282">Flagellum</keyword>
<dbReference type="RefSeq" id="WP_114827349.1">
    <property type="nucleotide sequence ID" value="NZ_QQTO01000019.1"/>
</dbReference>